<reference evidence="7 8" key="1">
    <citation type="submission" date="2024-05" db="EMBL/GenBank/DDBJ databases">
        <title>Genetic variation in Jamaican populations of the coffee berry borer (Hypothenemus hampei).</title>
        <authorList>
            <person name="Errbii M."/>
            <person name="Myrie A."/>
        </authorList>
    </citation>
    <scope>NUCLEOTIDE SEQUENCE [LARGE SCALE GENOMIC DNA]</scope>
    <source>
        <strain evidence="7">JA-Hopewell-2020-01-JO</strain>
        <tissue evidence="7">Whole body</tissue>
    </source>
</reference>
<dbReference type="Proteomes" id="UP001566132">
    <property type="component" value="Unassembled WGS sequence"/>
</dbReference>
<organism evidence="7 8">
    <name type="scientific">Hypothenemus hampei</name>
    <name type="common">Coffee berry borer</name>
    <dbReference type="NCBI Taxonomy" id="57062"/>
    <lineage>
        <taxon>Eukaryota</taxon>
        <taxon>Metazoa</taxon>
        <taxon>Ecdysozoa</taxon>
        <taxon>Arthropoda</taxon>
        <taxon>Hexapoda</taxon>
        <taxon>Insecta</taxon>
        <taxon>Pterygota</taxon>
        <taxon>Neoptera</taxon>
        <taxon>Endopterygota</taxon>
        <taxon>Coleoptera</taxon>
        <taxon>Polyphaga</taxon>
        <taxon>Cucujiformia</taxon>
        <taxon>Curculionidae</taxon>
        <taxon>Scolytinae</taxon>
        <taxon>Hypothenemus</taxon>
    </lineage>
</organism>
<comment type="function">
    <text evidence="5">Involved in transvection phenomena (= synapsis-dependent gene expression), where the synaptic pairing of chromosomes carrying genes with which zeste interacts influences the expression of these genes. Zeste binds to DNA and stimulates transcription from a nearby promoter.</text>
</comment>
<accession>A0ABD1E4J5</accession>
<keyword evidence="8" id="KW-1185">Reference proteome</keyword>
<proteinExistence type="predicted"/>
<gene>
    <name evidence="7" type="ORF">ABEB36_013552</name>
</gene>
<dbReference type="AlphaFoldDB" id="A0ABD1E4J5"/>
<feature type="domain" description="Myb/SANT-like DNA-binding" evidence="6">
    <location>
        <begin position="6"/>
        <end position="75"/>
    </location>
</feature>
<sequence>MEKKQRSSNFSKEEELLLVEEVLKLKQIIENKKTNNYSNTEKQKVERAFYAKGARVRCLTQLKSKFDNLKTKARKYAVEHKNNYKGTGGGPSKPFNEDPVLNGVLEIISHRSAFGMEPDGDYIESKGLFNTYASTQLPNTKYRAKSKWSSYTGKQLKEPVTKRLRPKIPNVVASAKEAYYQHKTELVKIEIENAKRRDEREERKNKREEELFKKQILLLDKQLQS</sequence>
<dbReference type="PANTHER" id="PTHR23098">
    <property type="entry name" value="AGAP001331-PA-RELATED"/>
    <property type="match status" value="1"/>
</dbReference>
<comment type="subunit">
    <text evidence="1">Self-associates forming complexes of several hundred monomers.</text>
</comment>
<keyword evidence="4" id="KW-0804">Transcription</keyword>
<evidence type="ECO:0000256" key="4">
    <source>
        <dbReference type="ARBA" id="ARBA00023163"/>
    </source>
</evidence>
<evidence type="ECO:0000256" key="3">
    <source>
        <dbReference type="ARBA" id="ARBA00023015"/>
    </source>
</evidence>
<comment type="caution">
    <text evidence="7">The sequence shown here is derived from an EMBL/GenBank/DDBJ whole genome shotgun (WGS) entry which is preliminary data.</text>
</comment>
<evidence type="ECO:0000313" key="8">
    <source>
        <dbReference type="Proteomes" id="UP001566132"/>
    </source>
</evidence>
<evidence type="ECO:0000259" key="6">
    <source>
        <dbReference type="Pfam" id="PF13873"/>
    </source>
</evidence>
<keyword evidence="3" id="KW-0805">Transcription regulation</keyword>
<evidence type="ECO:0000256" key="2">
    <source>
        <dbReference type="ARBA" id="ARBA00016807"/>
    </source>
</evidence>
<dbReference type="InterPro" id="IPR028002">
    <property type="entry name" value="Myb_DNA-bind_5"/>
</dbReference>
<evidence type="ECO:0000313" key="7">
    <source>
        <dbReference type="EMBL" id="KAL1489603.1"/>
    </source>
</evidence>
<dbReference type="EMBL" id="JBDJPC010000011">
    <property type="protein sequence ID" value="KAL1489603.1"/>
    <property type="molecule type" value="Genomic_DNA"/>
</dbReference>
<evidence type="ECO:0000256" key="5">
    <source>
        <dbReference type="ARBA" id="ARBA00025466"/>
    </source>
</evidence>
<name>A0ABD1E4J5_HYPHA</name>
<protein>
    <recommendedName>
        <fullName evidence="2">Regulatory protein zeste</fullName>
    </recommendedName>
</protein>
<evidence type="ECO:0000256" key="1">
    <source>
        <dbReference type="ARBA" id="ARBA00011764"/>
    </source>
</evidence>
<dbReference type="Pfam" id="PF13873">
    <property type="entry name" value="Myb_DNA-bind_5"/>
    <property type="match status" value="1"/>
</dbReference>
<dbReference type="PANTHER" id="PTHR23098:SF16">
    <property type="entry name" value="REGULATORY PROTEIN ZESTE"/>
    <property type="match status" value="1"/>
</dbReference>